<keyword evidence="3" id="KW-1185">Reference proteome</keyword>
<dbReference type="AlphaFoldDB" id="A0A330LLU2"/>
<accession>A0A330LLU2</accession>
<name>A0A330LLU2_9GAMM</name>
<evidence type="ECO:0000313" key="3">
    <source>
        <dbReference type="Proteomes" id="UP000250163"/>
    </source>
</evidence>
<proteinExistence type="predicted"/>
<sequence>MLLVKAGMIIHFSFFFSYKMTISHILAPVSYFFNSMML</sequence>
<keyword evidence="1" id="KW-1133">Transmembrane helix</keyword>
<evidence type="ECO:0000313" key="2">
    <source>
        <dbReference type="EMBL" id="SQD77382.1"/>
    </source>
</evidence>
<keyword evidence="1" id="KW-0472">Membrane</keyword>
<dbReference type="Proteomes" id="UP000250163">
    <property type="component" value="Chromosome MORIYA"/>
</dbReference>
<reference evidence="3" key="1">
    <citation type="submission" date="2018-05" db="EMBL/GenBank/DDBJ databases">
        <authorList>
            <person name="Cea G.-C."/>
            <person name="William W."/>
        </authorList>
    </citation>
    <scope>NUCLEOTIDE SEQUENCE [LARGE SCALE GENOMIC DNA]</scope>
    <source>
        <strain evidence="3">DB21MT 5</strain>
    </source>
</reference>
<feature type="transmembrane region" description="Helical" evidence="1">
    <location>
        <begin position="12"/>
        <end position="33"/>
    </location>
</feature>
<keyword evidence="1" id="KW-0812">Transmembrane</keyword>
<protein>
    <submittedName>
        <fullName evidence="2">Uncharacterized protein</fullName>
    </submittedName>
</protein>
<evidence type="ECO:0000256" key="1">
    <source>
        <dbReference type="SAM" id="Phobius"/>
    </source>
</evidence>
<dbReference type="EMBL" id="LS483250">
    <property type="protein sequence ID" value="SQD77382.1"/>
    <property type="molecule type" value="Genomic_DNA"/>
</dbReference>
<gene>
    <name evidence="2" type="ORF">MORIYA_0904</name>
</gene>
<organism evidence="2 3">
    <name type="scientific">Moritella yayanosii</name>
    <dbReference type="NCBI Taxonomy" id="69539"/>
    <lineage>
        <taxon>Bacteria</taxon>
        <taxon>Pseudomonadati</taxon>
        <taxon>Pseudomonadota</taxon>
        <taxon>Gammaproteobacteria</taxon>
        <taxon>Alteromonadales</taxon>
        <taxon>Moritellaceae</taxon>
        <taxon>Moritella</taxon>
    </lineage>
</organism>
<dbReference type="KEGG" id="mya:MORIYA_0904"/>